<dbReference type="InterPro" id="IPR021729">
    <property type="entry name" value="DUF3298"/>
</dbReference>
<dbReference type="InterPro" id="IPR037126">
    <property type="entry name" value="PdaC/RsiV-like_sf"/>
</dbReference>
<evidence type="ECO:0000313" key="3">
    <source>
        <dbReference type="EMBL" id="EJX02525.1"/>
    </source>
</evidence>
<reference evidence="3" key="1">
    <citation type="journal article" date="2012" name="PLoS ONE">
        <title>Gene sets for utilization of primary and secondary nutrition supplies in the distal gut of endangered iberian lynx.</title>
        <authorList>
            <person name="Alcaide M."/>
            <person name="Messina E."/>
            <person name="Richter M."/>
            <person name="Bargiela R."/>
            <person name="Peplies J."/>
            <person name="Huws S.A."/>
            <person name="Newbold C.J."/>
            <person name="Golyshin P.N."/>
            <person name="Simon M.A."/>
            <person name="Lopez G."/>
            <person name="Yakimov M.M."/>
            <person name="Ferrer M."/>
        </authorList>
    </citation>
    <scope>NUCLEOTIDE SEQUENCE</scope>
</reference>
<organism evidence="3">
    <name type="scientific">gut metagenome</name>
    <dbReference type="NCBI Taxonomy" id="749906"/>
    <lineage>
        <taxon>unclassified sequences</taxon>
        <taxon>metagenomes</taxon>
        <taxon>organismal metagenomes</taxon>
    </lineage>
</organism>
<sequence length="281" mass="32269">MKKKIQSVSLIVVLLAASGIFFSCDNIMNKKYGALETDSIHLEETTHLFGDTAKPACQLTVNLAYITQADRIGLKDSLNRYFLSTCLGEAYENFEPRQAIANYAKRYAHDYRTDLEPSFQKETTQDDEEIGAWYSYYLRLTGEVVDYEKHLLVYQCNREEYTGGAHGMYTTTFLNLNLRTLTPIRLEHLFVPDAGEALTDLLWNQLMADNQVATREELEDLGYTSTGDLIPTENFHLNKKGITFYYNVYEIAPYVMGPIQITLPWEMVRHLLNTDVQLPQN</sequence>
<dbReference type="AlphaFoldDB" id="J9GR34"/>
<protein>
    <recommendedName>
        <fullName evidence="4">DUF3298 domain-containing protein</fullName>
    </recommendedName>
</protein>
<accession>J9GR34</accession>
<dbReference type="Pfam" id="PF13739">
    <property type="entry name" value="PdaC"/>
    <property type="match status" value="1"/>
</dbReference>
<dbReference type="Pfam" id="PF11738">
    <property type="entry name" value="DUF3298"/>
    <property type="match status" value="1"/>
</dbReference>
<proteinExistence type="predicted"/>
<dbReference type="InterPro" id="IPR025303">
    <property type="entry name" value="PdaC"/>
</dbReference>
<comment type="caution">
    <text evidence="3">The sequence shown here is derived from an EMBL/GenBank/DDBJ whole genome shotgun (WGS) entry which is preliminary data.</text>
</comment>
<name>J9GR34_9ZZZZ</name>
<gene>
    <name evidence="3" type="ORF">EVA_09370</name>
</gene>
<dbReference type="EMBL" id="AMCI01002510">
    <property type="protein sequence ID" value="EJX02525.1"/>
    <property type="molecule type" value="Genomic_DNA"/>
</dbReference>
<evidence type="ECO:0000259" key="2">
    <source>
        <dbReference type="Pfam" id="PF13739"/>
    </source>
</evidence>
<feature type="domain" description="Deacetylase PdaC" evidence="2">
    <location>
        <begin position="57"/>
        <end position="169"/>
    </location>
</feature>
<dbReference type="PROSITE" id="PS51257">
    <property type="entry name" value="PROKAR_LIPOPROTEIN"/>
    <property type="match status" value="1"/>
</dbReference>
<dbReference type="Gene3D" id="3.90.640.20">
    <property type="entry name" value="Heat-shock cognate protein, ATPase"/>
    <property type="match status" value="1"/>
</dbReference>
<evidence type="ECO:0008006" key="4">
    <source>
        <dbReference type="Google" id="ProtNLM"/>
    </source>
</evidence>
<dbReference type="Gene3D" id="3.30.565.40">
    <property type="entry name" value="Fervidobacterium nodosum Rt17-B1 like"/>
    <property type="match status" value="1"/>
</dbReference>
<evidence type="ECO:0000259" key="1">
    <source>
        <dbReference type="Pfam" id="PF11738"/>
    </source>
</evidence>
<feature type="domain" description="DUF3298" evidence="1">
    <location>
        <begin position="189"/>
        <end position="266"/>
    </location>
</feature>